<dbReference type="AlphaFoldDB" id="A0A1X7F1F6"/>
<protein>
    <submittedName>
        <fullName evidence="2">Tetratricopeptide (TPR) repeat</fullName>
    </submittedName>
</protein>
<dbReference type="InterPro" id="IPR002201">
    <property type="entry name" value="Glyco_trans_9"/>
</dbReference>
<evidence type="ECO:0000313" key="2">
    <source>
        <dbReference type="EMBL" id="SMF43501.1"/>
    </source>
</evidence>
<dbReference type="GO" id="GO:0006493">
    <property type="term" value="P:protein O-linked glycosylation"/>
    <property type="evidence" value="ECO:0007669"/>
    <property type="project" value="InterPro"/>
</dbReference>
<feature type="repeat" description="TPR" evidence="1">
    <location>
        <begin position="246"/>
        <end position="279"/>
    </location>
</feature>
<proteinExistence type="predicted"/>
<organism evidence="2 3">
    <name type="scientific">Azospirillum oryzae</name>
    <dbReference type="NCBI Taxonomy" id="286727"/>
    <lineage>
        <taxon>Bacteria</taxon>
        <taxon>Pseudomonadati</taxon>
        <taxon>Pseudomonadota</taxon>
        <taxon>Alphaproteobacteria</taxon>
        <taxon>Rhodospirillales</taxon>
        <taxon>Azospirillaceae</taxon>
        <taxon>Azospirillum</taxon>
    </lineage>
</organism>
<sequence length="728" mass="78760">MATIQDALAAAVRHHQSGQLAAAARIYRRILEIAPDQPDALHLLGLVARRAGQWAAALRLIARALRIDPAMAETRLNLGNLLRDRGHAAGAVATYARAIALRPDFTAAYENLGGLQRGLARLADAEHACRRAVKLAPAGVEGHAGLANVLQERDALPDAVAAYARALALDPAHMAVCNNLGIALRGLDKAGSGAEAAAAWHRRAVALDPYFAAGYSSLGLALQEQGRLEEAAGAHARAVAVDPGFAGAYANHGNARLNQNRPDEAIAGFRRAVAIDPASPDARRNLGMTLLVAGRFEEGWQEYEWRLRCKDAPTHAVMPKPRWAGEPLDGRRILLHGEQGLGDALQFCRYVPLVAARGGRVILGLPAALERVMAGLPGVERFVSGQLPTDAFDLHLPMLSLGEVFGTQMDTIPHRVPYLTAEPDLAARWSERLKGLDGLKVGIVWAGSPTHGNDKNRSIGLAPFARLASIPGVSLVSIQKGPTEGQAADPPGGFPLLNLSPDIKDFADTAAIIAGLDLVVCVDTSVAHLAGALGVPVWVMVPFAPDWRWMLDRDDSPWYPTMRLFRQDRPGSWDDALHRLEQALRSHAAHSTHTRTGPSDMPILAPVSWGELLDKITILDIKAERIADADKLANVRREREALVAVAAQADTARPEVATLIDDLRAVNTTLWEVEDEIRDCERAKDFGPRFVELARQVYHTNDRRAALKRDLNQLLGSELVEEKSYQAY</sequence>
<dbReference type="Gene3D" id="1.25.40.10">
    <property type="entry name" value="Tetratricopeptide repeat domain"/>
    <property type="match status" value="4"/>
</dbReference>
<dbReference type="GO" id="GO:0097363">
    <property type="term" value="F:protein O-acetylglucosaminyltransferase activity"/>
    <property type="evidence" value="ECO:0007669"/>
    <property type="project" value="TreeGrafter"/>
</dbReference>
<name>A0A1X7F1F6_9PROT</name>
<dbReference type="SUPFAM" id="SSF48452">
    <property type="entry name" value="TPR-like"/>
    <property type="match status" value="2"/>
</dbReference>
<reference evidence="2 3" key="1">
    <citation type="submission" date="2017-04" db="EMBL/GenBank/DDBJ databases">
        <authorList>
            <person name="Afonso C.L."/>
            <person name="Miller P.J."/>
            <person name="Scott M.A."/>
            <person name="Spackman E."/>
            <person name="Goraichik I."/>
            <person name="Dimitrov K.M."/>
            <person name="Suarez D.L."/>
            <person name="Swayne D.E."/>
        </authorList>
    </citation>
    <scope>NUCLEOTIDE SEQUENCE [LARGE SCALE GENOMIC DNA]</scope>
    <source>
        <strain evidence="2 3">A2P</strain>
    </source>
</reference>
<dbReference type="PANTHER" id="PTHR44366:SF1">
    <property type="entry name" value="UDP-N-ACETYLGLUCOSAMINE--PEPTIDE N-ACETYLGLUCOSAMINYLTRANSFERASE 110 KDA SUBUNIT"/>
    <property type="match status" value="1"/>
</dbReference>
<dbReference type="SMART" id="SM00028">
    <property type="entry name" value="TPR"/>
    <property type="match status" value="8"/>
</dbReference>
<dbReference type="RefSeq" id="WP_244560611.1">
    <property type="nucleotide sequence ID" value="NZ_FXAK01000004.1"/>
</dbReference>
<dbReference type="Gene3D" id="3.40.50.2000">
    <property type="entry name" value="Glycogen Phosphorylase B"/>
    <property type="match status" value="1"/>
</dbReference>
<feature type="repeat" description="TPR" evidence="1">
    <location>
        <begin position="140"/>
        <end position="173"/>
    </location>
</feature>
<dbReference type="InterPro" id="IPR037919">
    <property type="entry name" value="OGT"/>
</dbReference>
<dbReference type="EMBL" id="FXAK01000004">
    <property type="protein sequence ID" value="SMF43501.1"/>
    <property type="molecule type" value="Genomic_DNA"/>
</dbReference>
<evidence type="ECO:0000313" key="3">
    <source>
        <dbReference type="Proteomes" id="UP000192936"/>
    </source>
</evidence>
<dbReference type="Pfam" id="PF01075">
    <property type="entry name" value="Glyco_transf_9"/>
    <property type="match status" value="1"/>
</dbReference>
<dbReference type="Proteomes" id="UP000192936">
    <property type="component" value="Unassembled WGS sequence"/>
</dbReference>
<keyword evidence="1" id="KW-0802">TPR repeat</keyword>
<dbReference type="STRING" id="286727.SAMN02982917_2227"/>
<evidence type="ECO:0000256" key="1">
    <source>
        <dbReference type="PROSITE-ProRule" id="PRU00339"/>
    </source>
</evidence>
<dbReference type="SUPFAM" id="SSF53756">
    <property type="entry name" value="UDP-Glycosyltransferase/glycogen phosphorylase"/>
    <property type="match status" value="1"/>
</dbReference>
<accession>A0A1X7F1F6</accession>
<dbReference type="PROSITE" id="PS50005">
    <property type="entry name" value="TPR"/>
    <property type="match status" value="5"/>
</dbReference>
<dbReference type="Pfam" id="PF13432">
    <property type="entry name" value="TPR_16"/>
    <property type="match status" value="1"/>
</dbReference>
<dbReference type="PANTHER" id="PTHR44366">
    <property type="entry name" value="UDP-N-ACETYLGLUCOSAMINE--PEPTIDE N-ACETYLGLUCOSAMINYLTRANSFERASE 110 KDA SUBUNIT"/>
    <property type="match status" value="1"/>
</dbReference>
<dbReference type="InterPro" id="IPR011990">
    <property type="entry name" value="TPR-like_helical_dom_sf"/>
</dbReference>
<feature type="repeat" description="TPR" evidence="1">
    <location>
        <begin position="38"/>
        <end position="71"/>
    </location>
</feature>
<dbReference type="Pfam" id="PF14559">
    <property type="entry name" value="TPR_19"/>
    <property type="match status" value="1"/>
</dbReference>
<gene>
    <name evidence="2" type="ORF">SAMN02982917_2227</name>
</gene>
<feature type="repeat" description="TPR" evidence="1">
    <location>
        <begin position="212"/>
        <end position="245"/>
    </location>
</feature>
<feature type="repeat" description="TPR" evidence="1">
    <location>
        <begin position="72"/>
        <end position="105"/>
    </location>
</feature>
<dbReference type="InterPro" id="IPR019734">
    <property type="entry name" value="TPR_rpt"/>
</dbReference>